<dbReference type="Proteomes" id="UP000295578">
    <property type="component" value="Unassembled WGS sequence"/>
</dbReference>
<dbReference type="Gene3D" id="3.40.47.10">
    <property type="match status" value="1"/>
</dbReference>
<protein>
    <submittedName>
        <fullName evidence="5">Beta-ketoacyl synthase</fullName>
    </submittedName>
</protein>
<dbReference type="Pfam" id="PF00109">
    <property type="entry name" value="ketoacyl-synt"/>
    <property type="match status" value="1"/>
</dbReference>
<evidence type="ECO:0000256" key="3">
    <source>
        <dbReference type="RuleBase" id="RU003694"/>
    </source>
</evidence>
<evidence type="ECO:0000256" key="1">
    <source>
        <dbReference type="ARBA" id="ARBA00008467"/>
    </source>
</evidence>
<evidence type="ECO:0000256" key="2">
    <source>
        <dbReference type="ARBA" id="ARBA00022679"/>
    </source>
</evidence>
<sequence>MPALITASAVRTCFGTGADTFAALLAGRTGAGPLRDGGPGVPGVTTGYHLVDGGGSAFKASRLLTDVVAEAVRSAGLDPARERIAVLVGSGLGELSAVERWAVDGTDVPPRALDFEAAVRAALPGAAEVTTLSGACSAGGHALALAQDLVELGAADAVVAAAADTATRSMLAMIGRVSPVPASAVRPFDAGREGVLLGEGAAAVVVVPERRPSGRRPARPLARLLATGLSCDAAHPTAPDVAGIGRAMRDAFDRAGRRFAEVGLVVAHGTGTALNDPAECRALRDLGCAPLVTAVKGAVGHTSGAAALVNLDVAVRCLEEGAVPPVVGLRTVLDEGADVRFVQDGPAALPSGLVQLNAFGFGGVNAVTLLEAPS</sequence>
<name>A0A4R5BIX5_9ACTN</name>
<evidence type="ECO:0000313" key="5">
    <source>
        <dbReference type="EMBL" id="TDD86541.1"/>
    </source>
</evidence>
<organism evidence="5 6">
    <name type="scientific">Actinomadura darangshiensis</name>
    <dbReference type="NCBI Taxonomy" id="705336"/>
    <lineage>
        <taxon>Bacteria</taxon>
        <taxon>Bacillati</taxon>
        <taxon>Actinomycetota</taxon>
        <taxon>Actinomycetes</taxon>
        <taxon>Streptosporangiales</taxon>
        <taxon>Thermomonosporaceae</taxon>
        <taxon>Actinomadura</taxon>
    </lineage>
</organism>
<dbReference type="InterPro" id="IPR014030">
    <property type="entry name" value="Ketoacyl_synth_N"/>
</dbReference>
<proteinExistence type="inferred from homology"/>
<keyword evidence="2 3" id="KW-0808">Transferase</keyword>
<dbReference type="InterPro" id="IPR014031">
    <property type="entry name" value="Ketoacyl_synth_C"/>
</dbReference>
<dbReference type="AlphaFoldDB" id="A0A4R5BIX5"/>
<dbReference type="OrthoDB" id="9808669at2"/>
<dbReference type="SMART" id="SM00825">
    <property type="entry name" value="PKS_KS"/>
    <property type="match status" value="1"/>
</dbReference>
<dbReference type="PANTHER" id="PTHR11712:SF347">
    <property type="entry name" value="BETA KETOACYL-ACYL CARRIER PROTEIN SYNTHASE"/>
    <property type="match status" value="1"/>
</dbReference>
<feature type="domain" description="Ketosynthase family 3 (KS3)" evidence="4">
    <location>
        <begin position="1"/>
        <end position="372"/>
    </location>
</feature>
<dbReference type="Pfam" id="PF02801">
    <property type="entry name" value="Ketoacyl-synt_C"/>
    <property type="match status" value="1"/>
</dbReference>
<accession>A0A4R5BIX5</accession>
<dbReference type="SUPFAM" id="SSF53901">
    <property type="entry name" value="Thiolase-like"/>
    <property type="match status" value="2"/>
</dbReference>
<gene>
    <name evidence="5" type="ORF">E1293_09515</name>
</gene>
<evidence type="ECO:0000259" key="4">
    <source>
        <dbReference type="PROSITE" id="PS52004"/>
    </source>
</evidence>
<dbReference type="GO" id="GO:0004315">
    <property type="term" value="F:3-oxoacyl-[acyl-carrier-protein] synthase activity"/>
    <property type="evidence" value="ECO:0007669"/>
    <property type="project" value="TreeGrafter"/>
</dbReference>
<dbReference type="EMBL" id="SMKY01000029">
    <property type="protein sequence ID" value="TDD86541.1"/>
    <property type="molecule type" value="Genomic_DNA"/>
</dbReference>
<dbReference type="RefSeq" id="WP_132196011.1">
    <property type="nucleotide sequence ID" value="NZ_SMKY01000029.1"/>
</dbReference>
<dbReference type="PANTHER" id="PTHR11712">
    <property type="entry name" value="POLYKETIDE SYNTHASE-RELATED"/>
    <property type="match status" value="1"/>
</dbReference>
<dbReference type="PROSITE" id="PS52004">
    <property type="entry name" value="KS3_2"/>
    <property type="match status" value="1"/>
</dbReference>
<comment type="caution">
    <text evidence="5">The sequence shown here is derived from an EMBL/GenBank/DDBJ whole genome shotgun (WGS) entry which is preliminary data.</text>
</comment>
<keyword evidence="6" id="KW-1185">Reference proteome</keyword>
<comment type="similarity">
    <text evidence="1 3">Belongs to the thiolase-like superfamily. Beta-ketoacyl-ACP synthases family.</text>
</comment>
<dbReference type="InterPro" id="IPR000794">
    <property type="entry name" value="Beta-ketoacyl_synthase"/>
</dbReference>
<reference evidence="5 6" key="1">
    <citation type="submission" date="2019-03" db="EMBL/GenBank/DDBJ databases">
        <title>Draft genome sequences of novel Actinobacteria.</title>
        <authorList>
            <person name="Sahin N."/>
            <person name="Ay H."/>
            <person name="Saygin H."/>
        </authorList>
    </citation>
    <scope>NUCLEOTIDE SEQUENCE [LARGE SCALE GENOMIC DNA]</scope>
    <source>
        <strain evidence="5 6">DSM 45941</strain>
    </source>
</reference>
<dbReference type="InterPro" id="IPR016039">
    <property type="entry name" value="Thiolase-like"/>
</dbReference>
<dbReference type="GO" id="GO:0006633">
    <property type="term" value="P:fatty acid biosynthetic process"/>
    <property type="evidence" value="ECO:0007669"/>
    <property type="project" value="TreeGrafter"/>
</dbReference>
<dbReference type="InterPro" id="IPR020841">
    <property type="entry name" value="PKS_Beta-ketoAc_synthase_dom"/>
</dbReference>
<evidence type="ECO:0000313" key="6">
    <source>
        <dbReference type="Proteomes" id="UP000295578"/>
    </source>
</evidence>